<dbReference type="Proteomes" id="UP000092967">
    <property type="component" value="Chromosome"/>
</dbReference>
<evidence type="ECO:0000313" key="2">
    <source>
        <dbReference type="Proteomes" id="UP000092967"/>
    </source>
</evidence>
<gene>
    <name evidence="1" type="ORF">AXE80_08105</name>
</gene>
<organism evidence="1 2">
    <name type="scientific">Wenyingzhuangia fucanilytica</name>
    <dbReference type="NCBI Taxonomy" id="1790137"/>
    <lineage>
        <taxon>Bacteria</taxon>
        <taxon>Pseudomonadati</taxon>
        <taxon>Bacteroidota</taxon>
        <taxon>Flavobacteriia</taxon>
        <taxon>Flavobacteriales</taxon>
        <taxon>Flavobacteriaceae</taxon>
        <taxon>Wenyingzhuangia</taxon>
    </lineage>
</organism>
<dbReference type="STRING" id="1790137.AXE80_08105"/>
<name>A0A1B1Y653_9FLAO</name>
<sequence length="133" mass="15127">MNSCGEEAKWETPEIALTPIYEITEIAHVNGTNSIGGFFKIEVYRVADKTFLIEFPNSQKANKYQKTNYQDTSTDTEYKVSFTKKTEARDYNFDIEIDKANNTGTIEVSYDDGTGTIVVENYTANMDVKDVYN</sequence>
<keyword evidence="2" id="KW-1185">Reference proteome</keyword>
<accession>A0A1B1Y653</accession>
<reference evidence="1 2" key="1">
    <citation type="submission" date="2016-02" db="EMBL/GenBank/DDBJ databases">
        <authorList>
            <person name="Wen L."/>
            <person name="He K."/>
            <person name="Yang H."/>
        </authorList>
    </citation>
    <scope>NUCLEOTIDE SEQUENCE [LARGE SCALE GENOMIC DNA]</scope>
    <source>
        <strain evidence="1 2">CZ1127</strain>
    </source>
</reference>
<dbReference type="KEGG" id="wfu:AXE80_08105"/>
<protein>
    <submittedName>
        <fullName evidence="1">Uncharacterized protein</fullName>
    </submittedName>
</protein>
<dbReference type="AlphaFoldDB" id="A0A1B1Y653"/>
<proteinExistence type="predicted"/>
<evidence type="ECO:0000313" key="1">
    <source>
        <dbReference type="EMBL" id="ANW96243.1"/>
    </source>
</evidence>
<dbReference type="EMBL" id="CP014224">
    <property type="protein sequence ID" value="ANW96243.1"/>
    <property type="molecule type" value="Genomic_DNA"/>
</dbReference>